<dbReference type="AlphaFoldDB" id="Q6SFB6"/>
<name>Q6SFB6_9BACT</name>
<dbReference type="PRINTS" id="PR00412">
    <property type="entry name" value="EPOXHYDRLASE"/>
</dbReference>
<dbReference type="ESTHER" id="uncpr-65D09.60">
    <property type="family name" value="Epoxide_hydrolase"/>
</dbReference>
<dbReference type="GO" id="GO:0046464">
    <property type="term" value="P:acylglycerol catabolic process"/>
    <property type="evidence" value="ECO:0007669"/>
    <property type="project" value="TreeGrafter"/>
</dbReference>
<reference evidence="2" key="2">
    <citation type="submission" date="2003-12" db="EMBL/GenBank/DDBJ databases">
        <title>Monterey Bay Coastal Ocean Microbial Observatory environmental clone sequencing.</title>
        <authorList>
            <person name="DeLong E.F."/>
        </authorList>
    </citation>
    <scope>NUCLEOTIDE SEQUENCE</scope>
</reference>
<dbReference type="Pfam" id="PF00561">
    <property type="entry name" value="Abhydrolase_1"/>
    <property type="match status" value="1"/>
</dbReference>
<dbReference type="InterPro" id="IPR050266">
    <property type="entry name" value="AB_hydrolase_sf"/>
</dbReference>
<dbReference type="SUPFAM" id="SSF53474">
    <property type="entry name" value="alpha/beta-Hydrolases"/>
    <property type="match status" value="1"/>
</dbReference>
<accession>Q6SFB6</accession>
<gene>
    <name evidence="2" type="ORF">MBMO_EBAC000-69B03.55</name>
</gene>
<proteinExistence type="predicted"/>
<dbReference type="EMBL" id="AY458648">
    <property type="protein sequence ID" value="AAR38306.1"/>
    <property type="molecule type" value="Genomic_DNA"/>
</dbReference>
<organism evidence="2">
    <name type="scientific">uncultured marine bacterium 581</name>
    <dbReference type="NCBI Taxonomy" id="257401"/>
    <lineage>
        <taxon>Bacteria</taxon>
        <taxon>environmental samples</taxon>
    </lineage>
</organism>
<evidence type="ECO:0000313" key="2">
    <source>
        <dbReference type="EMBL" id="AAR38306.1"/>
    </source>
</evidence>
<dbReference type="PRINTS" id="PR00111">
    <property type="entry name" value="ABHYDROLASE"/>
</dbReference>
<dbReference type="PANTHER" id="PTHR43798">
    <property type="entry name" value="MONOACYLGLYCEROL LIPASE"/>
    <property type="match status" value="1"/>
</dbReference>
<dbReference type="InterPro" id="IPR029058">
    <property type="entry name" value="AB_hydrolase_fold"/>
</dbReference>
<protein>
    <submittedName>
        <fullName evidence="2">Hydrolase, alpha/beta hydrolase fold family</fullName>
    </submittedName>
</protein>
<dbReference type="PANTHER" id="PTHR43798:SF5">
    <property type="entry name" value="MONOACYLGLYCEROL LIPASE ABHD6"/>
    <property type="match status" value="1"/>
</dbReference>
<sequence length="262" mass="28248">MKIIIDDSSVYCYTNSRNIDSSKPSIVFIHGSGMDHTVWTLAARHFARHGNNVIAVDLPGHGRSTGAPLQSIPSMADWLEKVLDALEVEAAAVVGHSLGSLIALDFSARHAKRARALAMVGTIVPMPVSGAILDACKNNDHAAFDMLTQYGLSKRHQYGGNRSSGIWMVGSSLRLYERSQPGALYFDMNACNEYQNGLESASAVECPVLMVLGSEDRLTPVRGTGPLQEAFHQPEVSVIQGAGHTLMMEAPNALLDALHRVL</sequence>
<dbReference type="Gene3D" id="3.40.50.1820">
    <property type="entry name" value="alpha/beta hydrolase"/>
    <property type="match status" value="1"/>
</dbReference>
<feature type="domain" description="AB hydrolase-1" evidence="1">
    <location>
        <begin position="24"/>
        <end position="143"/>
    </location>
</feature>
<keyword evidence="2" id="KW-0378">Hydrolase</keyword>
<dbReference type="GO" id="GO:0016020">
    <property type="term" value="C:membrane"/>
    <property type="evidence" value="ECO:0007669"/>
    <property type="project" value="TreeGrafter"/>
</dbReference>
<dbReference type="InterPro" id="IPR000639">
    <property type="entry name" value="Epox_hydrolase-like"/>
</dbReference>
<dbReference type="GO" id="GO:0047372">
    <property type="term" value="F:monoacylglycerol lipase activity"/>
    <property type="evidence" value="ECO:0007669"/>
    <property type="project" value="TreeGrafter"/>
</dbReference>
<evidence type="ECO:0000259" key="1">
    <source>
        <dbReference type="Pfam" id="PF00561"/>
    </source>
</evidence>
<dbReference type="InterPro" id="IPR000073">
    <property type="entry name" value="AB_hydrolase_1"/>
</dbReference>
<reference evidence="2" key="1">
    <citation type="submission" date="2003-11" db="EMBL/GenBank/DDBJ databases">
        <authorList>
            <person name="Heidelberg J.F."/>
            <person name="Eisen J.A."/>
            <person name="Nelson W.C."/>
            <person name="DeLong E.F."/>
        </authorList>
    </citation>
    <scope>NUCLEOTIDE SEQUENCE</scope>
</reference>